<evidence type="ECO:0000313" key="2">
    <source>
        <dbReference type="Proteomes" id="UP000253934"/>
    </source>
</evidence>
<dbReference type="AlphaFoldDB" id="A0A369KYB2"/>
<evidence type="ECO:0000313" key="1">
    <source>
        <dbReference type="EMBL" id="RDB36714.1"/>
    </source>
</evidence>
<proteinExistence type="predicted"/>
<protein>
    <submittedName>
        <fullName evidence="1">Uncharacterized protein</fullName>
    </submittedName>
</protein>
<sequence>MKYKITLAMFILIAFEVGRLTSSTIKYNSADRVLKVDEQHSSINKNEVHTMRTHFQENAQVTKFKLTEQFQDGTSRVIEHDYFSNQQNNYNTEDFVKFENFYSLHNQKQEVISQQNKFEVDIYSYYSFMLLDLSISNFNNNSMLIGGRMSYQKFKNLWIFLSIEHNPIQQVNFGKIGIFYRIAF</sequence>
<reference evidence="1" key="1">
    <citation type="submission" date="2018-04" db="EMBL/GenBank/DDBJ databases">
        <title>Draft genome sequence of the Candidatus Spirobacillus cienkowskii, a pathogen of freshwater Daphnia species, reconstructed from hemolymph metagenomic reads.</title>
        <authorList>
            <person name="Bresciani L."/>
            <person name="Lemos L.N."/>
            <person name="Wale N."/>
            <person name="Lin J.Y."/>
            <person name="Fernandes G.R."/>
            <person name="Duffy M.A."/>
            <person name="Rodrigues J.M."/>
        </authorList>
    </citation>
    <scope>NUCLEOTIDE SEQUENCE [LARGE SCALE GENOMIC DNA]</scope>
    <source>
        <strain evidence="1">Binning01</strain>
    </source>
</reference>
<gene>
    <name evidence="1" type="ORF">DCC88_03670</name>
</gene>
<organism evidence="1 2">
    <name type="scientific">Spirobacillus cienkowskii</name>
    <dbReference type="NCBI Taxonomy" id="495820"/>
    <lineage>
        <taxon>Bacteria</taxon>
        <taxon>Pseudomonadati</taxon>
        <taxon>Bdellovibrionota</taxon>
        <taxon>Oligoflexia</taxon>
        <taxon>Silvanigrellales</taxon>
        <taxon>Spirobacillus</taxon>
    </lineage>
</organism>
<dbReference type="Proteomes" id="UP000253934">
    <property type="component" value="Unassembled WGS sequence"/>
</dbReference>
<dbReference type="RefSeq" id="WP_338635830.1">
    <property type="nucleotide sequence ID" value="NZ_CP146516.1"/>
</dbReference>
<accession>A0A369KYB2</accession>
<name>A0A369KYB2_9BACT</name>
<keyword evidence="2" id="KW-1185">Reference proteome</keyword>
<comment type="caution">
    <text evidence="1">The sequence shown here is derived from an EMBL/GenBank/DDBJ whole genome shotgun (WGS) entry which is preliminary data.</text>
</comment>
<dbReference type="EMBL" id="QOVW01000037">
    <property type="protein sequence ID" value="RDB36714.1"/>
    <property type="molecule type" value="Genomic_DNA"/>
</dbReference>